<evidence type="ECO:0000313" key="2">
    <source>
        <dbReference type="EMBL" id="KOA19339.1"/>
    </source>
</evidence>
<accession>A0A0L6Z8Q2</accession>
<proteinExistence type="predicted"/>
<protein>
    <submittedName>
        <fullName evidence="2">Uncharacterized protein</fullName>
    </submittedName>
</protein>
<dbReference type="AlphaFoldDB" id="A0A0L6Z8Q2"/>
<dbReference type="PATRIC" id="fig|1121318.3.peg.2463"/>
<dbReference type="EMBL" id="LHUR01000027">
    <property type="protein sequence ID" value="KOA19339.1"/>
    <property type="molecule type" value="Genomic_DNA"/>
</dbReference>
<dbReference type="Proteomes" id="UP000037043">
    <property type="component" value="Unassembled WGS sequence"/>
</dbReference>
<evidence type="ECO:0000256" key="1">
    <source>
        <dbReference type="SAM" id="Coils"/>
    </source>
</evidence>
<keyword evidence="3" id="KW-1185">Reference proteome</keyword>
<feature type="coiled-coil region" evidence="1">
    <location>
        <begin position="9"/>
        <end position="36"/>
    </location>
</feature>
<keyword evidence="1" id="KW-0175">Coiled coil</keyword>
<comment type="caution">
    <text evidence="2">The sequence shown here is derived from an EMBL/GenBank/DDBJ whole genome shotgun (WGS) entry which is preliminary data.</text>
</comment>
<organism evidence="2 3">
    <name type="scientific">Clostridium homopropionicum DSM 5847</name>
    <dbReference type="NCBI Taxonomy" id="1121318"/>
    <lineage>
        <taxon>Bacteria</taxon>
        <taxon>Bacillati</taxon>
        <taxon>Bacillota</taxon>
        <taxon>Clostridia</taxon>
        <taxon>Eubacteriales</taxon>
        <taxon>Clostridiaceae</taxon>
        <taxon>Clostridium</taxon>
    </lineage>
</organism>
<evidence type="ECO:0000313" key="3">
    <source>
        <dbReference type="Proteomes" id="UP000037043"/>
    </source>
</evidence>
<reference evidence="3" key="1">
    <citation type="submission" date="2015-08" db="EMBL/GenBank/DDBJ databases">
        <title>Genome sequence of the strict anaerobe Clostridium homopropionicum LuHBu1 (DSM 5847T).</title>
        <authorList>
            <person name="Poehlein A."/>
            <person name="Beck M."/>
            <person name="Schiel-Bengelsdorf B."/>
            <person name="Bengelsdorf F.R."/>
            <person name="Daniel R."/>
            <person name="Duerre P."/>
        </authorList>
    </citation>
    <scope>NUCLEOTIDE SEQUENCE [LARGE SCALE GENOMIC DNA]</scope>
    <source>
        <strain evidence="3">DSM 5847</strain>
    </source>
</reference>
<sequence>MGGVKTSDYRIMIKNLKEYFNNLDRLEQLKQKKSNIEDFSQKVKITLGIINLENRLFDFTYGIRNYLNDEEQKYIKFKYINKFNNKALEVIFNKSESTLRRFEKKIVNKLFGNIY</sequence>
<gene>
    <name evidence="2" type="ORF">CLHOM_24450</name>
</gene>
<name>A0A0L6Z8Q2_9CLOT</name>
<dbReference type="STRING" id="36844.SAMN04488501_106205"/>